<keyword evidence="2" id="KW-1185">Reference proteome</keyword>
<proteinExistence type="predicted"/>
<accession>A0ACB8BT94</accession>
<comment type="caution">
    <text evidence="1">The sequence shown here is derived from an EMBL/GenBank/DDBJ whole genome shotgun (WGS) entry which is preliminary data.</text>
</comment>
<name>A0ACB8BT94_9AGAM</name>
<protein>
    <submittedName>
        <fullName evidence="1">DUF300-domain-containing protein</fullName>
    </submittedName>
</protein>
<dbReference type="EMBL" id="MU266344">
    <property type="protein sequence ID" value="KAH7929166.1"/>
    <property type="molecule type" value="Genomic_DNA"/>
</dbReference>
<gene>
    <name evidence="1" type="ORF">BV22DRAFT_1125940</name>
</gene>
<evidence type="ECO:0000313" key="2">
    <source>
        <dbReference type="Proteomes" id="UP000790709"/>
    </source>
</evidence>
<evidence type="ECO:0000313" key="1">
    <source>
        <dbReference type="EMBL" id="KAH7929166.1"/>
    </source>
</evidence>
<organism evidence="1 2">
    <name type="scientific">Leucogyrophana mollusca</name>
    <dbReference type="NCBI Taxonomy" id="85980"/>
    <lineage>
        <taxon>Eukaryota</taxon>
        <taxon>Fungi</taxon>
        <taxon>Dikarya</taxon>
        <taxon>Basidiomycota</taxon>
        <taxon>Agaricomycotina</taxon>
        <taxon>Agaricomycetes</taxon>
        <taxon>Agaricomycetidae</taxon>
        <taxon>Boletales</taxon>
        <taxon>Boletales incertae sedis</taxon>
        <taxon>Leucogyrophana</taxon>
    </lineage>
</organism>
<reference evidence="1" key="1">
    <citation type="journal article" date="2021" name="New Phytol.">
        <title>Evolutionary innovations through gain and loss of genes in the ectomycorrhizal Boletales.</title>
        <authorList>
            <person name="Wu G."/>
            <person name="Miyauchi S."/>
            <person name="Morin E."/>
            <person name="Kuo A."/>
            <person name="Drula E."/>
            <person name="Varga T."/>
            <person name="Kohler A."/>
            <person name="Feng B."/>
            <person name="Cao Y."/>
            <person name="Lipzen A."/>
            <person name="Daum C."/>
            <person name="Hundley H."/>
            <person name="Pangilinan J."/>
            <person name="Johnson J."/>
            <person name="Barry K."/>
            <person name="LaButti K."/>
            <person name="Ng V."/>
            <person name="Ahrendt S."/>
            <person name="Min B."/>
            <person name="Choi I.G."/>
            <person name="Park H."/>
            <person name="Plett J.M."/>
            <person name="Magnuson J."/>
            <person name="Spatafora J.W."/>
            <person name="Nagy L.G."/>
            <person name="Henrissat B."/>
            <person name="Grigoriev I.V."/>
            <person name="Yang Z.L."/>
            <person name="Xu J."/>
            <person name="Martin F.M."/>
        </authorList>
    </citation>
    <scope>NUCLEOTIDE SEQUENCE</scope>
    <source>
        <strain evidence="1">KUC20120723A-06</strain>
    </source>
</reference>
<dbReference type="Proteomes" id="UP000790709">
    <property type="component" value="Unassembled WGS sequence"/>
</dbReference>
<sequence length="805" mass="88700">MAHPGDDYGRGSGSSLPLPVLLTAGIATFVAVVVSGISIYLQLINYRKPFLQRMVVRIMVMVPIYAVSSLISLFSLDAAFFIDVVRDIYEAFVIYCFFVLLLDYLGGERSVLILLHGRPPKPAVFPVSLWRHEIDVSDPYMFLFLKRGILQYVQVKPMLAVASLIMKATGTYNEGDFRARSGYLYVSIIYNISICLALYCLAVFWLCVSDDLKPFRPVPKFLCVKGILFFSFWQSILVSFLVAVNAITRLGPYTDSEHISLGLTDTLICIEMPFFALAHMYAFSYRDFVKSPADSQGGVKAPVYVARMRMGYALRDAFGLKDLAEDTRETLRGGGLTYREFEPSEGGMHIGAGRERRIRAGLRYSAGGKRKYWLPEVNGLADDSRGWLGRHADNEDVRAPLLASDAHNVVHDAPDRQRQSQFPGDDASAEDEDEYALHFSDELAGADETLYEHARKYVFGDYAYPVVDVSSEDARRAMWDEEARIVREGVSIRPAYSGRKGEGSLPTRTTGYGATGTRKARTYEDDEDEGFVSEERVVDFEEGSVVSGVKLGWTKVGNKDKGRSPGSSGSTSVSASPGSSGSPAGRQLRPSGSTSRLNPHSRARTTSEKQAQAPSSHHRSNSPHSHAHSNQNLHSSSTSRSPQVRTPPNLHSNHQSSSPSHPSHNQRPGARTPLAEPDAVDLVISIPDARAQTLSVPPHAHSPLSHSPGAGRLRRVWNEEQSGPGHDRWDSDEHEQRGQFVLTEGGDGDQEGLEERAIEERLGDDVPEVQDAEQVVRAETPPAYARMGGYGYVSPEDDGGDNPWA</sequence>